<evidence type="ECO:0000259" key="8">
    <source>
        <dbReference type="SMART" id="SM00922"/>
    </source>
</evidence>
<reference evidence="9 10" key="1">
    <citation type="submission" date="2019-02" db="EMBL/GenBank/DDBJ databases">
        <title>Genomic Encyclopedia of Type Strains, Phase IV (KMG-IV): sequencing the most valuable type-strain genomes for metagenomic binning, comparative biology and taxonomic classification.</title>
        <authorList>
            <person name="Goeker M."/>
        </authorList>
    </citation>
    <scope>NUCLEOTIDE SEQUENCE [LARGE SCALE GENOMIC DNA]</scope>
    <source>
        <strain evidence="9 10">DSM 18116</strain>
    </source>
</reference>
<proteinExistence type="inferred from homology"/>
<dbReference type="InterPro" id="IPR013341">
    <property type="entry name" value="Mandelate_racemase_N_dom"/>
</dbReference>
<evidence type="ECO:0000313" key="9">
    <source>
        <dbReference type="EMBL" id="RZS63913.1"/>
    </source>
</evidence>
<evidence type="ECO:0000256" key="7">
    <source>
        <dbReference type="RuleBase" id="RU366006"/>
    </source>
</evidence>
<dbReference type="InterPro" id="IPR034593">
    <property type="entry name" value="DgoD-like"/>
</dbReference>
<keyword evidence="4 7" id="KW-0413">Isomerase</keyword>
<evidence type="ECO:0000256" key="3">
    <source>
        <dbReference type="ARBA" id="ARBA00022842"/>
    </source>
</evidence>
<evidence type="ECO:0000256" key="2">
    <source>
        <dbReference type="ARBA" id="ARBA00022723"/>
    </source>
</evidence>
<dbReference type="InterPro" id="IPR029065">
    <property type="entry name" value="Enolase_C-like"/>
</dbReference>
<feature type="active site" description="Proton acceptor; specific for (R)-substrate epimerization" evidence="5">
    <location>
        <position position="154"/>
    </location>
</feature>
<dbReference type="Proteomes" id="UP000293874">
    <property type="component" value="Unassembled WGS sequence"/>
</dbReference>
<dbReference type="PANTHER" id="PTHR48080">
    <property type="entry name" value="D-GALACTONATE DEHYDRATASE-RELATED"/>
    <property type="match status" value="1"/>
</dbReference>
<sequence>MQLRYYTYDLIRKYPFTISGHTTTAATVVFTELEHEGMIGRGEASPGHYLPENAGTITSFLSSLKLEQFNHPFQIDEILDYTDSAAPGNTAAKAALDMALHDLAGKLCQKPCHQFFHASASQMPLTSYTVGIDHPDEIREKVRQATDFRIIKVKLGSDNDKAIIDAVRAETNKPITVDANQGWTDRQQALDMIGWLKEQNVLFIEQPMPASDPDGNAWVTAHSPLPVIADEAVLRLPDVKKAVQVYHGINIKLVKCSGMREGYGMIREAQSLGLKTMIGCMGESSNAILAAAALAPLCDWVDLDSPWLIANNPYKDPVLSEGRILLNNKPGLGLEKRSVHSKKPV</sequence>
<dbReference type="GO" id="GO:0000287">
    <property type="term" value="F:magnesium ion binding"/>
    <property type="evidence" value="ECO:0007669"/>
    <property type="project" value="UniProtKB-ARBA"/>
</dbReference>
<dbReference type="GO" id="GO:0016855">
    <property type="term" value="F:racemase and epimerase activity, acting on amino acids and derivatives"/>
    <property type="evidence" value="ECO:0007669"/>
    <property type="project" value="UniProtKB-UniRule"/>
</dbReference>
<dbReference type="AlphaFoldDB" id="A0A4Q7M9N2"/>
<name>A0A4Q7M9N2_9BACT</name>
<dbReference type="InterPro" id="IPR029017">
    <property type="entry name" value="Enolase-like_N"/>
</dbReference>
<dbReference type="EMBL" id="SGXA01000007">
    <property type="protein sequence ID" value="RZS63913.1"/>
    <property type="molecule type" value="Genomic_DNA"/>
</dbReference>
<feature type="binding site" evidence="6">
    <location>
        <position position="205"/>
    </location>
    <ligand>
        <name>Mg(2+)</name>
        <dbReference type="ChEBI" id="CHEBI:18420"/>
    </ligand>
</feature>
<dbReference type="Gene3D" id="3.30.390.10">
    <property type="entry name" value="Enolase-like, N-terminal domain"/>
    <property type="match status" value="1"/>
</dbReference>
<organism evidence="9 10">
    <name type="scientific">Pseudobacter ginsenosidimutans</name>
    <dbReference type="NCBI Taxonomy" id="661488"/>
    <lineage>
        <taxon>Bacteria</taxon>
        <taxon>Pseudomonadati</taxon>
        <taxon>Bacteroidota</taxon>
        <taxon>Chitinophagia</taxon>
        <taxon>Chitinophagales</taxon>
        <taxon>Chitinophagaceae</taxon>
        <taxon>Pseudobacter</taxon>
    </lineage>
</organism>
<dbReference type="Pfam" id="PF13378">
    <property type="entry name" value="MR_MLE_C"/>
    <property type="match status" value="1"/>
</dbReference>
<dbReference type="SFLD" id="SFLDS00001">
    <property type="entry name" value="Enolase"/>
    <property type="match status" value="1"/>
</dbReference>
<keyword evidence="10" id="KW-1185">Reference proteome</keyword>
<dbReference type="OrthoDB" id="9775391at2"/>
<dbReference type="Pfam" id="PF02746">
    <property type="entry name" value="MR_MLE_N"/>
    <property type="match status" value="1"/>
</dbReference>
<feature type="binding site" evidence="6">
    <location>
        <position position="178"/>
    </location>
    <ligand>
        <name>Mg(2+)</name>
        <dbReference type="ChEBI" id="CHEBI:18420"/>
    </ligand>
</feature>
<gene>
    <name evidence="9" type="ORF">EV199_6012</name>
</gene>
<evidence type="ECO:0000256" key="4">
    <source>
        <dbReference type="ARBA" id="ARBA00023235"/>
    </source>
</evidence>
<comment type="caution">
    <text evidence="9">The sequence shown here is derived from an EMBL/GenBank/DDBJ whole genome shotgun (WGS) entry which is preliminary data.</text>
</comment>
<protein>
    <recommendedName>
        <fullName evidence="7">Dipeptide epimerase</fullName>
        <ecNumber evidence="7">5.1.1.-</ecNumber>
    </recommendedName>
</protein>
<accession>A0A4Q7M9N2</accession>
<dbReference type="SUPFAM" id="SSF54826">
    <property type="entry name" value="Enolase N-terminal domain-like"/>
    <property type="match status" value="1"/>
</dbReference>
<dbReference type="PANTHER" id="PTHR48080:SF3">
    <property type="entry name" value="ENOLASE SUPERFAMILY MEMBER DDB_G0284701"/>
    <property type="match status" value="1"/>
</dbReference>
<evidence type="ECO:0000256" key="5">
    <source>
        <dbReference type="PIRSR" id="PIRSR634603-1"/>
    </source>
</evidence>
<dbReference type="EC" id="5.1.1.-" evidence="7"/>
<dbReference type="SFLD" id="SFLDG00180">
    <property type="entry name" value="muconate_cycloisomerase"/>
    <property type="match status" value="1"/>
</dbReference>
<feature type="active site" description="Proton acceptor; specific for (S)-substrate epimerization" evidence="5">
    <location>
        <position position="252"/>
    </location>
</feature>
<dbReference type="RefSeq" id="WP_130544486.1">
    <property type="nucleotide sequence ID" value="NZ_CP042431.1"/>
</dbReference>
<dbReference type="SUPFAM" id="SSF51604">
    <property type="entry name" value="Enolase C-terminal domain-like"/>
    <property type="match status" value="1"/>
</dbReference>
<dbReference type="SMART" id="SM00922">
    <property type="entry name" value="MR_MLE"/>
    <property type="match status" value="1"/>
</dbReference>
<feature type="domain" description="Mandelate racemase/muconate lactonizing enzyme C-terminal" evidence="8">
    <location>
        <begin position="135"/>
        <end position="226"/>
    </location>
</feature>
<dbReference type="Gene3D" id="3.20.20.120">
    <property type="entry name" value="Enolase-like C-terminal domain"/>
    <property type="match status" value="1"/>
</dbReference>
<comment type="cofactor">
    <cofactor evidence="6 7">
        <name>Mg(2+)</name>
        <dbReference type="ChEBI" id="CHEBI:18420"/>
    </cofactor>
    <text evidence="6 7">Binds 1 Mg(2+) ion per subunit.</text>
</comment>
<keyword evidence="2 6" id="KW-0479">Metal-binding</keyword>
<keyword evidence="3 6" id="KW-0460">Magnesium</keyword>
<evidence type="ECO:0000313" key="10">
    <source>
        <dbReference type="Proteomes" id="UP000293874"/>
    </source>
</evidence>
<dbReference type="InterPro" id="IPR034603">
    <property type="entry name" value="Dipeptide_epimerase"/>
</dbReference>
<comment type="similarity">
    <text evidence="1 7">Belongs to the mandelate racemase/muconate lactonizing enzyme family.</text>
</comment>
<evidence type="ECO:0000256" key="6">
    <source>
        <dbReference type="PIRSR" id="PIRSR634603-3"/>
    </source>
</evidence>
<evidence type="ECO:0000256" key="1">
    <source>
        <dbReference type="ARBA" id="ARBA00008031"/>
    </source>
</evidence>
<dbReference type="InterPro" id="IPR036849">
    <property type="entry name" value="Enolase-like_C_sf"/>
</dbReference>
<dbReference type="CDD" id="cd03319">
    <property type="entry name" value="L-Ala-DL-Glu_epimerase"/>
    <property type="match status" value="1"/>
</dbReference>
<feature type="binding site" evidence="6">
    <location>
        <position position="230"/>
    </location>
    <ligand>
        <name>Mg(2+)</name>
        <dbReference type="ChEBI" id="CHEBI:18420"/>
    </ligand>
</feature>
<dbReference type="InterPro" id="IPR013342">
    <property type="entry name" value="Mandelate_racemase_C"/>
</dbReference>